<evidence type="ECO:0000313" key="1">
    <source>
        <dbReference type="EMBL" id="KAF0708144.1"/>
    </source>
</evidence>
<proteinExistence type="predicted"/>
<gene>
    <name evidence="1" type="ORF">FWK35_00034295</name>
</gene>
<accession>A0A6G0VT37</accession>
<keyword evidence="2" id="KW-1185">Reference proteome</keyword>
<name>A0A6G0VT37_APHCR</name>
<sequence>MKTEQSADKISKRRSEEKFDMKKLVYMDENSVKDLKWRYPLLTIQQCEQIINNCLIKKYSS</sequence>
<organism evidence="1 2">
    <name type="scientific">Aphis craccivora</name>
    <name type="common">Cowpea aphid</name>
    <dbReference type="NCBI Taxonomy" id="307492"/>
    <lineage>
        <taxon>Eukaryota</taxon>
        <taxon>Metazoa</taxon>
        <taxon>Ecdysozoa</taxon>
        <taxon>Arthropoda</taxon>
        <taxon>Hexapoda</taxon>
        <taxon>Insecta</taxon>
        <taxon>Pterygota</taxon>
        <taxon>Neoptera</taxon>
        <taxon>Paraneoptera</taxon>
        <taxon>Hemiptera</taxon>
        <taxon>Sternorrhyncha</taxon>
        <taxon>Aphidomorpha</taxon>
        <taxon>Aphidoidea</taxon>
        <taxon>Aphididae</taxon>
        <taxon>Aphidini</taxon>
        <taxon>Aphis</taxon>
        <taxon>Aphis</taxon>
    </lineage>
</organism>
<reference evidence="1 2" key="1">
    <citation type="submission" date="2019-08" db="EMBL/GenBank/DDBJ databases">
        <title>Whole genome of Aphis craccivora.</title>
        <authorList>
            <person name="Voronova N.V."/>
            <person name="Shulinski R.S."/>
            <person name="Bandarenka Y.V."/>
            <person name="Zhorov D.G."/>
            <person name="Warner D."/>
        </authorList>
    </citation>
    <scope>NUCLEOTIDE SEQUENCE [LARGE SCALE GENOMIC DNA]</scope>
    <source>
        <strain evidence="1">180601</strain>
        <tissue evidence="1">Whole Body</tissue>
    </source>
</reference>
<evidence type="ECO:0000313" key="2">
    <source>
        <dbReference type="Proteomes" id="UP000478052"/>
    </source>
</evidence>
<protein>
    <submittedName>
        <fullName evidence="1">Uncharacterized protein</fullName>
    </submittedName>
</protein>
<dbReference type="AlphaFoldDB" id="A0A6G0VT37"/>
<feature type="non-terminal residue" evidence="1">
    <location>
        <position position="61"/>
    </location>
</feature>
<dbReference type="EMBL" id="VUJU01012269">
    <property type="protein sequence ID" value="KAF0708144.1"/>
    <property type="molecule type" value="Genomic_DNA"/>
</dbReference>
<comment type="caution">
    <text evidence="1">The sequence shown here is derived from an EMBL/GenBank/DDBJ whole genome shotgun (WGS) entry which is preliminary data.</text>
</comment>
<dbReference type="Proteomes" id="UP000478052">
    <property type="component" value="Unassembled WGS sequence"/>
</dbReference>